<name>A0AAE6NGF2_STRPT</name>
<dbReference type="KEGG" id="spla:CP981_06460"/>
<dbReference type="Proteomes" id="UP000325458">
    <property type="component" value="Chromosome"/>
</dbReference>
<protein>
    <submittedName>
        <fullName evidence="2">Uncharacterized protein</fullName>
    </submittedName>
</protein>
<evidence type="ECO:0000313" key="2">
    <source>
        <dbReference type="EMBL" id="QEV51351.1"/>
    </source>
</evidence>
<dbReference type="EMBL" id="CP023691">
    <property type="protein sequence ID" value="QEV51351.1"/>
    <property type="molecule type" value="Genomic_DNA"/>
</dbReference>
<reference evidence="2 3" key="1">
    <citation type="submission" date="2017-09" db="EMBL/GenBank/DDBJ databases">
        <authorList>
            <person name="Lee N."/>
            <person name="Cho B.-K."/>
        </authorList>
    </citation>
    <scope>NUCLEOTIDE SEQUENCE [LARGE SCALE GENOMIC DNA]</scope>
    <source>
        <strain evidence="2 3">ATCC 23948</strain>
    </source>
</reference>
<evidence type="ECO:0000256" key="1">
    <source>
        <dbReference type="SAM" id="MobiDB-lite"/>
    </source>
</evidence>
<accession>A0AAE6NGF2</accession>
<organism evidence="2 3">
    <name type="scientific">Streptomyces platensis</name>
    <dbReference type="NCBI Taxonomy" id="58346"/>
    <lineage>
        <taxon>Bacteria</taxon>
        <taxon>Bacillati</taxon>
        <taxon>Actinomycetota</taxon>
        <taxon>Actinomycetes</taxon>
        <taxon>Kitasatosporales</taxon>
        <taxon>Streptomycetaceae</taxon>
        <taxon>Streptomyces</taxon>
    </lineage>
</organism>
<feature type="compositionally biased region" description="Low complexity" evidence="1">
    <location>
        <begin position="1"/>
        <end position="19"/>
    </location>
</feature>
<feature type="region of interest" description="Disordered" evidence="1">
    <location>
        <begin position="1"/>
        <end position="85"/>
    </location>
</feature>
<sequence length="85" mass="9207">MVPCWPARRPGSRAAPRTRGVSPAYAGKLRSRGICSPHPRGWSPHPNHRERLRQLLPAPAGLVPRGLGDIEQRHAGPGTRGVGPR</sequence>
<dbReference type="AlphaFoldDB" id="A0AAE6NGF2"/>
<proteinExistence type="predicted"/>
<gene>
    <name evidence="2" type="ORF">CP981_06460</name>
</gene>
<evidence type="ECO:0000313" key="3">
    <source>
        <dbReference type="Proteomes" id="UP000325458"/>
    </source>
</evidence>